<gene>
    <name evidence="1" type="ORF">A3F84_05185</name>
</gene>
<comment type="caution">
    <text evidence="1">The sequence shown here is derived from an EMBL/GenBank/DDBJ whole genome shotgun (WGS) entry which is preliminary data.</text>
</comment>
<dbReference type="Proteomes" id="UP000178606">
    <property type="component" value="Unassembled WGS sequence"/>
</dbReference>
<name>A0A1F6CTB3_HANXR</name>
<dbReference type="EMBL" id="MFKF01000144">
    <property type="protein sequence ID" value="OGG52310.1"/>
    <property type="molecule type" value="Genomic_DNA"/>
</dbReference>
<organism evidence="1 2">
    <name type="scientific">Handelsmanbacteria sp. (strain RIFCSPLOWO2_12_FULL_64_10)</name>
    <dbReference type="NCBI Taxonomy" id="1817868"/>
    <lineage>
        <taxon>Bacteria</taxon>
        <taxon>Candidatus Handelsmaniibacteriota</taxon>
    </lineage>
</organism>
<accession>A0A1F6CTB3</accession>
<protein>
    <submittedName>
        <fullName evidence="1">Uncharacterized protein</fullName>
    </submittedName>
</protein>
<dbReference type="AlphaFoldDB" id="A0A1F6CTB3"/>
<reference evidence="1 2" key="1">
    <citation type="journal article" date="2016" name="Nat. Commun.">
        <title>Thousands of microbial genomes shed light on interconnected biogeochemical processes in an aquifer system.</title>
        <authorList>
            <person name="Anantharaman K."/>
            <person name="Brown C.T."/>
            <person name="Hug L.A."/>
            <person name="Sharon I."/>
            <person name="Castelle C.J."/>
            <person name="Probst A.J."/>
            <person name="Thomas B.C."/>
            <person name="Singh A."/>
            <person name="Wilkins M.J."/>
            <person name="Karaoz U."/>
            <person name="Brodie E.L."/>
            <person name="Williams K.H."/>
            <person name="Hubbard S.S."/>
            <person name="Banfield J.F."/>
        </authorList>
    </citation>
    <scope>NUCLEOTIDE SEQUENCE [LARGE SCALE GENOMIC DNA]</scope>
    <source>
        <strain evidence="2">RIFCSPLOWO2_12_FULL_64_10</strain>
    </source>
</reference>
<sequence>MDYAEHLEPVADVIEIRDRIFEVRVEEDIFQRLQREARSLHQSVPEVIDQILRKTLSIT</sequence>
<evidence type="ECO:0000313" key="1">
    <source>
        <dbReference type="EMBL" id="OGG52310.1"/>
    </source>
</evidence>
<proteinExistence type="predicted"/>
<evidence type="ECO:0000313" key="2">
    <source>
        <dbReference type="Proteomes" id="UP000178606"/>
    </source>
</evidence>